<dbReference type="Pfam" id="PF13470">
    <property type="entry name" value="PIN_3"/>
    <property type="match status" value="1"/>
</dbReference>
<accession>A0A2N6PEI7</accession>
<evidence type="ECO:0000256" key="2">
    <source>
        <dbReference type="ARBA" id="ARBA00022723"/>
    </source>
</evidence>
<gene>
    <name evidence="7" type="ORF">CJ198_13305</name>
</gene>
<reference evidence="7 8" key="1">
    <citation type="submission" date="2017-09" db="EMBL/GenBank/DDBJ databases">
        <title>Bacterial strain isolated from the female urinary microbiota.</title>
        <authorList>
            <person name="Thomas-White K."/>
            <person name="Kumar N."/>
            <person name="Forster S."/>
            <person name="Putonti C."/>
            <person name="Lawley T."/>
            <person name="Wolfe A.J."/>
        </authorList>
    </citation>
    <scope>NUCLEOTIDE SEQUENCE [LARGE SCALE GENOMIC DNA]</scope>
    <source>
        <strain evidence="7 8">UMB0680</strain>
    </source>
</reference>
<evidence type="ECO:0000256" key="4">
    <source>
        <dbReference type="ARBA" id="ARBA00022842"/>
    </source>
</evidence>
<evidence type="ECO:0000313" key="7">
    <source>
        <dbReference type="EMBL" id="PMB97090.1"/>
    </source>
</evidence>
<dbReference type="InterPro" id="IPR029060">
    <property type="entry name" value="PIN-like_dom_sf"/>
</dbReference>
<dbReference type="InterPro" id="IPR058652">
    <property type="entry name" value="VapC50_C"/>
</dbReference>
<protein>
    <submittedName>
        <fullName evidence="7">PIN domain-containing protein</fullName>
    </submittedName>
</protein>
<sequence>MSATKSGSAPAVVLDACTLVPIRLATTLLWLAEAGIFELLWSEQILGEVQRTLPKLGLSPERAERRVGSMRYAFGEAALVDDFDHLIPALTCDPKDRHVLAAAVRAEADLIVTFNLKDFPPEAVSGRGIDVVHPDTFLTALVTENPVVVITAVERGCAELKDPPQTALQFLASLASTVPAFADTAAGEIR</sequence>
<keyword evidence="1" id="KW-0540">Nuclease</keyword>
<dbReference type="InterPro" id="IPR002716">
    <property type="entry name" value="PIN_dom"/>
</dbReference>
<name>A0A2N6PEI7_9MICO</name>
<dbReference type="EMBL" id="PNFZ01000010">
    <property type="protein sequence ID" value="PMB97090.1"/>
    <property type="molecule type" value="Genomic_DNA"/>
</dbReference>
<keyword evidence="4" id="KW-0460">Magnesium</keyword>
<dbReference type="GO" id="GO:0016787">
    <property type="term" value="F:hydrolase activity"/>
    <property type="evidence" value="ECO:0007669"/>
    <property type="project" value="UniProtKB-KW"/>
</dbReference>
<dbReference type="Proteomes" id="UP000235703">
    <property type="component" value="Unassembled WGS sequence"/>
</dbReference>
<evidence type="ECO:0000259" key="5">
    <source>
        <dbReference type="Pfam" id="PF13470"/>
    </source>
</evidence>
<evidence type="ECO:0000313" key="8">
    <source>
        <dbReference type="Proteomes" id="UP000235703"/>
    </source>
</evidence>
<evidence type="ECO:0000256" key="3">
    <source>
        <dbReference type="ARBA" id="ARBA00022801"/>
    </source>
</evidence>
<dbReference type="Pfam" id="PF26343">
    <property type="entry name" value="VapC50_C"/>
    <property type="match status" value="1"/>
</dbReference>
<comment type="caution">
    <text evidence="7">The sequence shown here is derived from an EMBL/GenBank/DDBJ whole genome shotgun (WGS) entry which is preliminary data.</text>
</comment>
<dbReference type="GO" id="GO:0046872">
    <property type="term" value="F:metal ion binding"/>
    <property type="evidence" value="ECO:0007669"/>
    <property type="project" value="UniProtKB-KW"/>
</dbReference>
<dbReference type="OrthoDB" id="113459at2"/>
<keyword evidence="3" id="KW-0378">Hydrolase</keyword>
<feature type="domain" description="VapC50 C-terminal" evidence="6">
    <location>
        <begin position="134"/>
        <end position="184"/>
    </location>
</feature>
<dbReference type="RefSeq" id="WP_102163095.1">
    <property type="nucleotide sequence ID" value="NZ_PNFZ01000010.1"/>
</dbReference>
<proteinExistence type="predicted"/>
<dbReference type="GO" id="GO:0004518">
    <property type="term" value="F:nuclease activity"/>
    <property type="evidence" value="ECO:0007669"/>
    <property type="project" value="UniProtKB-KW"/>
</dbReference>
<dbReference type="SUPFAM" id="SSF88723">
    <property type="entry name" value="PIN domain-like"/>
    <property type="match status" value="1"/>
</dbReference>
<organism evidence="7 8">
    <name type="scientific">Brevibacterium luteolum</name>
    <dbReference type="NCBI Taxonomy" id="199591"/>
    <lineage>
        <taxon>Bacteria</taxon>
        <taxon>Bacillati</taxon>
        <taxon>Actinomycetota</taxon>
        <taxon>Actinomycetes</taxon>
        <taxon>Micrococcales</taxon>
        <taxon>Brevibacteriaceae</taxon>
        <taxon>Brevibacterium</taxon>
    </lineage>
</organism>
<keyword evidence="8" id="KW-1185">Reference proteome</keyword>
<feature type="domain" description="PIN" evidence="5">
    <location>
        <begin position="12"/>
        <end position="116"/>
    </location>
</feature>
<dbReference type="AlphaFoldDB" id="A0A2N6PEI7"/>
<evidence type="ECO:0000259" key="6">
    <source>
        <dbReference type="Pfam" id="PF26343"/>
    </source>
</evidence>
<evidence type="ECO:0000256" key="1">
    <source>
        <dbReference type="ARBA" id="ARBA00022722"/>
    </source>
</evidence>
<keyword evidence="2" id="KW-0479">Metal-binding</keyword>